<reference evidence="4 6" key="2">
    <citation type="submission" date="2018-12" db="EMBL/GenBank/DDBJ databases">
        <authorList>
            <consortium name="Pathogen Informatics"/>
        </authorList>
    </citation>
    <scope>NUCLEOTIDE SEQUENCE [LARGE SCALE GENOMIC DNA]</scope>
    <source>
        <strain evidence="4 6">NCTC13489</strain>
    </source>
</reference>
<feature type="chain" id="PRO_5018680458" evidence="1">
    <location>
        <begin position="22"/>
        <end position="190"/>
    </location>
</feature>
<name>A0A3S4YH34_9FLAO</name>
<dbReference type="CDD" id="cd02966">
    <property type="entry name" value="TlpA_like_family"/>
    <property type="match status" value="1"/>
</dbReference>
<dbReference type="Gene3D" id="3.40.30.10">
    <property type="entry name" value="Glutaredoxin"/>
    <property type="match status" value="1"/>
</dbReference>
<dbReference type="Pfam" id="PF00578">
    <property type="entry name" value="AhpC-TSA"/>
    <property type="match status" value="1"/>
</dbReference>
<feature type="domain" description="Thioredoxin" evidence="2">
    <location>
        <begin position="26"/>
        <end position="190"/>
    </location>
</feature>
<dbReference type="Proteomes" id="UP000270036">
    <property type="component" value="Chromosome"/>
</dbReference>
<dbReference type="InterPro" id="IPR050553">
    <property type="entry name" value="Thioredoxin_ResA/DsbE_sf"/>
</dbReference>
<dbReference type="RefSeq" id="WP_034716068.1">
    <property type="nucleotide sequence ID" value="NZ_FOIX01000002.1"/>
</dbReference>
<dbReference type="InterPro" id="IPR036249">
    <property type="entry name" value="Thioredoxin-like_sf"/>
</dbReference>
<evidence type="ECO:0000313" key="5">
    <source>
        <dbReference type="Proteomes" id="UP000028349"/>
    </source>
</evidence>
<sequence>MKRLIFGVVLLTALSACNKEATVTETTDEETADAIIANESDGSMDAVIPFKRVELNPDETSKLLGKKENDTLYITNFWATWCPPCIKEIPHFREKMTELKSQPVKFTFISLDPKEDWDTKVKAFAEENGLSENVVLLDGSTLTPAFFPANFKDWDGGSIPFTFMRKGDKTDETVGMMSMEALTEKINSFK</sequence>
<dbReference type="STRING" id="266748.HY04_00405"/>
<dbReference type="KEGG" id="cant:NCTC13489_00540"/>
<evidence type="ECO:0000259" key="2">
    <source>
        <dbReference type="PROSITE" id="PS51352"/>
    </source>
</evidence>
<keyword evidence="5" id="KW-1185">Reference proteome</keyword>
<evidence type="ECO:0000256" key="1">
    <source>
        <dbReference type="SAM" id="SignalP"/>
    </source>
</evidence>
<dbReference type="GO" id="GO:0016491">
    <property type="term" value="F:oxidoreductase activity"/>
    <property type="evidence" value="ECO:0007669"/>
    <property type="project" value="InterPro"/>
</dbReference>
<dbReference type="AlphaFoldDB" id="A0A3S4YH34"/>
<gene>
    <name evidence="4" type="primary">stoA_1</name>
    <name evidence="3" type="ORF">HY04_00405</name>
    <name evidence="4" type="ORF">NCTC13489_00540</name>
</gene>
<evidence type="ECO:0000313" key="6">
    <source>
        <dbReference type="Proteomes" id="UP000270036"/>
    </source>
</evidence>
<accession>A0A3S4YH34</accession>
<dbReference type="PROSITE" id="PS51257">
    <property type="entry name" value="PROKAR_LIPOPROTEIN"/>
    <property type="match status" value="1"/>
</dbReference>
<dbReference type="OrthoDB" id="9815205at2"/>
<dbReference type="Proteomes" id="UP000028349">
    <property type="component" value="Unassembled WGS sequence"/>
</dbReference>
<organism evidence="4 6">
    <name type="scientific">Kaistella antarctica</name>
    <dbReference type="NCBI Taxonomy" id="266748"/>
    <lineage>
        <taxon>Bacteria</taxon>
        <taxon>Pseudomonadati</taxon>
        <taxon>Bacteroidota</taxon>
        <taxon>Flavobacteriia</taxon>
        <taxon>Flavobacteriales</taxon>
        <taxon>Weeksellaceae</taxon>
        <taxon>Chryseobacterium group</taxon>
        <taxon>Kaistella</taxon>
    </lineage>
</organism>
<protein>
    <submittedName>
        <fullName evidence="3">Redoxin</fullName>
    </submittedName>
    <submittedName>
        <fullName evidence="4">Stage IV sporulation protein H</fullName>
    </submittedName>
</protein>
<dbReference type="GO" id="GO:0016209">
    <property type="term" value="F:antioxidant activity"/>
    <property type="evidence" value="ECO:0007669"/>
    <property type="project" value="InterPro"/>
</dbReference>
<feature type="signal peptide" evidence="1">
    <location>
        <begin position="1"/>
        <end position="21"/>
    </location>
</feature>
<proteinExistence type="predicted"/>
<evidence type="ECO:0000313" key="4">
    <source>
        <dbReference type="EMBL" id="VEH96629.1"/>
    </source>
</evidence>
<evidence type="ECO:0000313" key="3">
    <source>
        <dbReference type="EMBL" id="KEY19730.1"/>
    </source>
</evidence>
<dbReference type="PANTHER" id="PTHR42852">
    <property type="entry name" value="THIOL:DISULFIDE INTERCHANGE PROTEIN DSBE"/>
    <property type="match status" value="1"/>
</dbReference>
<dbReference type="PROSITE" id="PS51352">
    <property type="entry name" value="THIOREDOXIN_2"/>
    <property type="match status" value="1"/>
</dbReference>
<reference evidence="3 5" key="1">
    <citation type="submission" date="2014-07" db="EMBL/GenBank/DDBJ databases">
        <authorList>
            <person name="Pisani N.G."/>
            <person name="Newman J.D."/>
        </authorList>
    </citation>
    <scope>NUCLEOTIDE SEQUENCE [LARGE SCALE GENOMIC DNA]</scope>
    <source>
        <strain evidence="3 5">LMG 24720</strain>
    </source>
</reference>
<keyword evidence="1" id="KW-0732">Signal</keyword>
<dbReference type="EMBL" id="JPEP01000001">
    <property type="protein sequence ID" value="KEY19730.1"/>
    <property type="molecule type" value="Genomic_DNA"/>
</dbReference>
<dbReference type="InterPro" id="IPR013766">
    <property type="entry name" value="Thioredoxin_domain"/>
</dbReference>
<dbReference type="InterPro" id="IPR000866">
    <property type="entry name" value="AhpC/TSA"/>
</dbReference>
<dbReference type="SUPFAM" id="SSF52833">
    <property type="entry name" value="Thioredoxin-like"/>
    <property type="match status" value="1"/>
</dbReference>
<dbReference type="EMBL" id="LR134441">
    <property type="protein sequence ID" value="VEH96629.1"/>
    <property type="molecule type" value="Genomic_DNA"/>
</dbReference>
<dbReference type="PANTHER" id="PTHR42852:SF13">
    <property type="entry name" value="PROTEIN DIPZ"/>
    <property type="match status" value="1"/>
</dbReference>